<proteinExistence type="predicted"/>
<organism evidence="1 2">
    <name type="scientific">Candidatus Doudnabacteria bacterium CG10_big_fil_rev_8_21_14_0_10_41_10</name>
    <dbReference type="NCBI Taxonomy" id="1974551"/>
    <lineage>
        <taxon>Bacteria</taxon>
        <taxon>Candidatus Doudnaibacteriota</taxon>
    </lineage>
</organism>
<accession>A0A2H0VCC6</accession>
<sequence length="137" mass="15362">MEDEMDDGLGYEDVEAELLSLCTTVDPEKNLVLEVVDVWVAGNDNATNVPGLLRMCLVAKCRVRFYDIFDSDPGSRLFFWVDLRLRQDPNQPLLVKSAKCAPVENGDFVEVIELDFFAPDTVGRYVVCAVARDENNA</sequence>
<dbReference type="AlphaFoldDB" id="A0A2H0VCC6"/>
<protein>
    <submittedName>
        <fullName evidence="1">Uncharacterized protein</fullName>
    </submittedName>
</protein>
<dbReference type="EMBL" id="PFAJ01000067">
    <property type="protein sequence ID" value="PIR96721.1"/>
    <property type="molecule type" value="Genomic_DNA"/>
</dbReference>
<comment type="caution">
    <text evidence="1">The sequence shown here is derived from an EMBL/GenBank/DDBJ whole genome shotgun (WGS) entry which is preliminary data.</text>
</comment>
<reference evidence="2" key="1">
    <citation type="submission" date="2017-09" db="EMBL/GenBank/DDBJ databases">
        <title>Depth-based differentiation of microbial function through sediment-hosted aquifers and enrichment of novel symbionts in the deep terrestrial subsurface.</title>
        <authorList>
            <person name="Probst A.J."/>
            <person name="Ladd B."/>
            <person name="Jarett J.K."/>
            <person name="Geller-Mcgrath D.E."/>
            <person name="Sieber C.M.K."/>
            <person name="Emerson J.B."/>
            <person name="Anantharaman K."/>
            <person name="Thomas B.C."/>
            <person name="Malmstrom R."/>
            <person name="Stieglmeier M."/>
            <person name="Klingl A."/>
            <person name="Woyke T."/>
            <person name="Ryan C.M."/>
            <person name="Banfield J.F."/>
        </authorList>
    </citation>
    <scope>NUCLEOTIDE SEQUENCE [LARGE SCALE GENOMIC DNA]</scope>
</reference>
<evidence type="ECO:0000313" key="2">
    <source>
        <dbReference type="Proteomes" id="UP000230557"/>
    </source>
</evidence>
<dbReference type="Proteomes" id="UP000230557">
    <property type="component" value="Unassembled WGS sequence"/>
</dbReference>
<gene>
    <name evidence="1" type="ORF">COT91_05155</name>
</gene>
<name>A0A2H0VCC6_9BACT</name>
<evidence type="ECO:0000313" key="1">
    <source>
        <dbReference type="EMBL" id="PIR96721.1"/>
    </source>
</evidence>